<dbReference type="Pfam" id="PF00096">
    <property type="entry name" value="zf-C2H2"/>
    <property type="match status" value="7"/>
</dbReference>
<proteinExistence type="inferred from homology"/>
<feature type="compositionally biased region" description="Low complexity" evidence="12">
    <location>
        <begin position="428"/>
        <end position="437"/>
    </location>
</feature>
<evidence type="ECO:0000256" key="5">
    <source>
        <dbReference type="ARBA" id="ARBA00022771"/>
    </source>
</evidence>
<dbReference type="AlphaFoldDB" id="A0A3Q3X647"/>
<dbReference type="FunFam" id="3.30.160.60:FF:000233">
    <property type="entry name" value="Putative zinc finger protein 362"/>
    <property type="match status" value="1"/>
</dbReference>
<keyword evidence="3" id="KW-0479">Metal-binding</keyword>
<dbReference type="GO" id="GO:0003700">
    <property type="term" value="F:DNA-binding transcription factor activity"/>
    <property type="evidence" value="ECO:0007669"/>
    <property type="project" value="TreeGrafter"/>
</dbReference>
<name>A0A3Q3X647_MOLML</name>
<evidence type="ECO:0000256" key="1">
    <source>
        <dbReference type="ARBA" id="ARBA00004123"/>
    </source>
</evidence>
<keyword evidence="8" id="KW-0238">DNA-binding</keyword>
<feature type="domain" description="C2H2-type" evidence="13">
    <location>
        <begin position="193"/>
        <end position="220"/>
    </location>
</feature>
<keyword evidence="5 11" id="KW-0863">Zinc-finger</keyword>
<comment type="similarity">
    <text evidence="2">Belongs to the krueppel C2H2-type zinc-finger protein family.</text>
</comment>
<dbReference type="OMA" id="TETMPCP"/>
<dbReference type="Ensembl" id="ENSMMOT00000021180.1">
    <property type="protein sequence ID" value="ENSMMOP00000020834.1"/>
    <property type="gene ID" value="ENSMMOG00000015837.1"/>
</dbReference>
<dbReference type="SMART" id="SM00355">
    <property type="entry name" value="ZnF_C2H2"/>
    <property type="match status" value="8"/>
</dbReference>
<evidence type="ECO:0000256" key="4">
    <source>
        <dbReference type="ARBA" id="ARBA00022737"/>
    </source>
</evidence>
<dbReference type="InterPro" id="IPR013087">
    <property type="entry name" value="Znf_C2H2_type"/>
</dbReference>
<protein>
    <recommendedName>
        <fullName evidence="13">C2H2-type domain-containing protein</fullName>
    </recommendedName>
</protein>
<dbReference type="GO" id="GO:0005634">
    <property type="term" value="C:nucleus"/>
    <property type="evidence" value="ECO:0007669"/>
    <property type="project" value="UniProtKB-SubCell"/>
</dbReference>
<evidence type="ECO:0000313" key="14">
    <source>
        <dbReference type="Ensembl" id="ENSMMOP00000020834.1"/>
    </source>
</evidence>
<feature type="domain" description="C2H2-type" evidence="13">
    <location>
        <begin position="249"/>
        <end position="276"/>
    </location>
</feature>
<feature type="domain" description="C2H2-type" evidence="13">
    <location>
        <begin position="277"/>
        <end position="304"/>
    </location>
</feature>
<dbReference type="STRING" id="94237.ENSMMOP00000020834"/>
<evidence type="ECO:0000256" key="12">
    <source>
        <dbReference type="SAM" id="MobiDB-lite"/>
    </source>
</evidence>
<dbReference type="FunFam" id="3.30.160.60:FF:000626">
    <property type="entry name" value="zinc finger protein 384 isoform X1"/>
    <property type="match status" value="1"/>
</dbReference>
<dbReference type="GO" id="GO:0000978">
    <property type="term" value="F:RNA polymerase II cis-regulatory region sequence-specific DNA binding"/>
    <property type="evidence" value="ECO:0007669"/>
    <property type="project" value="TreeGrafter"/>
</dbReference>
<dbReference type="Proteomes" id="UP000261620">
    <property type="component" value="Unplaced"/>
</dbReference>
<reference evidence="14" key="2">
    <citation type="submission" date="2025-09" db="UniProtKB">
        <authorList>
            <consortium name="Ensembl"/>
        </authorList>
    </citation>
    <scope>IDENTIFICATION</scope>
</reference>
<evidence type="ECO:0000256" key="10">
    <source>
        <dbReference type="ARBA" id="ARBA00023242"/>
    </source>
</evidence>
<keyword evidence="10" id="KW-0539">Nucleus</keyword>
<dbReference type="FunFam" id="3.30.160.60:FF:000158">
    <property type="entry name" value="Zinc finger protein 362"/>
    <property type="match status" value="1"/>
</dbReference>
<dbReference type="GO" id="GO:0008270">
    <property type="term" value="F:zinc ion binding"/>
    <property type="evidence" value="ECO:0007669"/>
    <property type="project" value="UniProtKB-KW"/>
</dbReference>
<evidence type="ECO:0000256" key="3">
    <source>
        <dbReference type="ARBA" id="ARBA00022723"/>
    </source>
</evidence>
<dbReference type="Gene3D" id="3.30.160.60">
    <property type="entry name" value="Classic Zinc Finger"/>
    <property type="match status" value="6"/>
</dbReference>
<feature type="domain" description="C2H2-type" evidence="13">
    <location>
        <begin position="333"/>
        <end position="362"/>
    </location>
</feature>
<feature type="domain" description="C2H2-type" evidence="13">
    <location>
        <begin position="305"/>
        <end position="332"/>
    </location>
</feature>
<keyword evidence="7" id="KW-0805">Transcription regulation</keyword>
<evidence type="ECO:0000259" key="13">
    <source>
        <dbReference type="PROSITE" id="PS50157"/>
    </source>
</evidence>
<feature type="compositionally biased region" description="Low complexity" evidence="12">
    <location>
        <begin position="444"/>
        <end position="467"/>
    </location>
</feature>
<reference evidence="14" key="1">
    <citation type="submission" date="2025-08" db="UniProtKB">
        <authorList>
            <consortium name="Ensembl"/>
        </authorList>
    </citation>
    <scope>IDENTIFICATION</scope>
</reference>
<keyword evidence="4" id="KW-0677">Repeat</keyword>
<feature type="domain" description="C2H2-type" evidence="13">
    <location>
        <begin position="393"/>
        <end position="420"/>
    </location>
</feature>
<dbReference type="PANTHER" id="PTHR24390">
    <property type="entry name" value="ZINC FINGER PROTEIN"/>
    <property type="match status" value="1"/>
</dbReference>
<keyword evidence="15" id="KW-1185">Reference proteome</keyword>
<comment type="subcellular location">
    <subcellularLocation>
        <location evidence="1">Nucleus</location>
    </subcellularLocation>
</comment>
<evidence type="ECO:0000256" key="7">
    <source>
        <dbReference type="ARBA" id="ARBA00023015"/>
    </source>
</evidence>
<evidence type="ECO:0000256" key="2">
    <source>
        <dbReference type="ARBA" id="ARBA00006991"/>
    </source>
</evidence>
<dbReference type="FunFam" id="3.30.160.60:FF:000216">
    <property type="entry name" value="Zinc finger protein 384 like"/>
    <property type="match status" value="1"/>
</dbReference>
<accession>A0A3Q3X647</accession>
<dbReference type="PANTHER" id="PTHR24390:SF230">
    <property type="entry name" value="ZINC FINGER PROTEIN 362"/>
    <property type="match status" value="1"/>
</dbReference>
<sequence length="524" mass="58150">MEDSHFNPSYFWSPIPTVPGQIENAMFLNKVKEQQEKSAPYPNSSASHYQTALLTIPTSGTKTDGGGQPGSVAPLHPPHSTQNLLPVPSTGIMTAGEFISASRSLWVCPGLVITTPQGTLVSPTSSQSFFHFLSYLFSLCGSMLHPLVSFQQSTSPFFLFPSSSLVCTFLYKCLLSSFLFFHPASPFLCLSACRCRMCAATFLSKSDMQIHSKSHTEAKPHKCPHCAKSFANSSYLAQHIRIHSGAKPYTCSYCQKSFRQLSHLQQHTRNHTESKPHKCPHCTKSFANSSYLAQHVRIHTGVKPYTCRFCQKRFRQLSHLQQHNRIHTGDRPYKCTHPGCEKSFTQLSNLQSHRRQHNKDKPYKCTNCNKGYIDAASLEVHMSTHTVKHARIYSCGLCNRTYTSETYLVKHMEKHNPEQLTAPAVVAAQPAQQNQNQSQGQVESADGGSSRSGSAGVGRSQQGQSQSNYPQADTISCPFDLHQYKTVSASDIHYKPVTVADITSNKDLCLTVSASTIQVEHLNS</sequence>
<evidence type="ECO:0000313" key="15">
    <source>
        <dbReference type="Proteomes" id="UP000261620"/>
    </source>
</evidence>
<dbReference type="InterPro" id="IPR036236">
    <property type="entry name" value="Znf_C2H2_sf"/>
</dbReference>
<evidence type="ECO:0000256" key="6">
    <source>
        <dbReference type="ARBA" id="ARBA00022833"/>
    </source>
</evidence>
<evidence type="ECO:0000256" key="9">
    <source>
        <dbReference type="ARBA" id="ARBA00023163"/>
    </source>
</evidence>
<keyword evidence="9" id="KW-0804">Transcription</keyword>
<dbReference type="PROSITE" id="PS00028">
    <property type="entry name" value="ZINC_FINGER_C2H2_1"/>
    <property type="match status" value="8"/>
</dbReference>
<organism evidence="14 15">
    <name type="scientific">Mola mola</name>
    <name type="common">Ocean sunfish</name>
    <name type="synonym">Tetraodon mola</name>
    <dbReference type="NCBI Taxonomy" id="94237"/>
    <lineage>
        <taxon>Eukaryota</taxon>
        <taxon>Metazoa</taxon>
        <taxon>Chordata</taxon>
        <taxon>Craniata</taxon>
        <taxon>Vertebrata</taxon>
        <taxon>Euteleostomi</taxon>
        <taxon>Actinopterygii</taxon>
        <taxon>Neopterygii</taxon>
        <taxon>Teleostei</taxon>
        <taxon>Neoteleostei</taxon>
        <taxon>Acanthomorphata</taxon>
        <taxon>Eupercaria</taxon>
        <taxon>Tetraodontiformes</taxon>
        <taxon>Molidae</taxon>
        <taxon>Mola</taxon>
    </lineage>
</organism>
<feature type="region of interest" description="Disordered" evidence="12">
    <location>
        <begin position="428"/>
        <end position="471"/>
    </location>
</feature>
<dbReference type="PROSITE" id="PS50157">
    <property type="entry name" value="ZINC_FINGER_C2H2_2"/>
    <property type="match status" value="8"/>
</dbReference>
<evidence type="ECO:0000256" key="8">
    <source>
        <dbReference type="ARBA" id="ARBA00023125"/>
    </source>
</evidence>
<dbReference type="GO" id="GO:0006357">
    <property type="term" value="P:regulation of transcription by RNA polymerase II"/>
    <property type="evidence" value="ECO:0007669"/>
    <property type="project" value="TreeGrafter"/>
</dbReference>
<feature type="domain" description="C2H2-type" evidence="13">
    <location>
        <begin position="221"/>
        <end position="248"/>
    </location>
</feature>
<dbReference type="FunFam" id="3.30.160.60:FF:000433">
    <property type="entry name" value="zinc finger protein 384 isoform X1"/>
    <property type="match status" value="1"/>
</dbReference>
<feature type="region of interest" description="Disordered" evidence="12">
    <location>
        <begin position="57"/>
        <end position="80"/>
    </location>
</feature>
<dbReference type="SUPFAM" id="SSF57667">
    <property type="entry name" value="beta-beta-alpha zinc fingers"/>
    <property type="match status" value="4"/>
</dbReference>
<feature type="domain" description="C2H2-type" evidence="13">
    <location>
        <begin position="363"/>
        <end position="390"/>
    </location>
</feature>
<evidence type="ECO:0000256" key="11">
    <source>
        <dbReference type="PROSITE-ProRule" id="PRU00042"/>
    </source>
</evidence>
<keyword evidence="6" id="KW-0862">Zinc</keyword>
<dbReference type="FunFam" id="3.30.160.60:FF:000377">
    <property type="entry name" value="zinc finger protein 362 isoform X4"/>
    <property type="match status" value="1"/>
</dbReference>